<evidence type="ECO:0000259" key="3">
    <source>
        <dbReference type="PROSITE" id="PS51767"/>
    </source>
</evidence>
<dbReference type="InterPro" id="IPR001461">
    <property type="entry name" value="Aspartic_peptidase_A1"/>
</dbReference>
<dbReference type="AlphaFoldDB" id="A0A2G2WAD0"/>
<dbReference type="SUPFAM" id="SSF50630">
    <property type="entry name" value="Acid proteases"/>
    <property type="match status" value="1"/>
</dbReference>
<dbReference type="Pfam" id="PF14541">
    <property type="entry name" value="TAXi_C"/>
    <property type="match status" value="1"/>
</dbReference>
<keyword evidence="5" id="KW-1185">Reference proteome</keyword>
<dbReference type="InterPro" id="IPR032861">
    <property type="entry name" value="TAXi_N"/>
</dbReference>
<reference evidence="4 5" key="1">
    <citation type="journal article" date="2017" name="Genome Biol.">
        <title>New reference genome sequences of hot pepper reveal the massive evolution of plant disease-resistance genes by retroduplication.</title>
        <authorList>
            <person name="Kim S."/>
            <person name="Park J."/>
            <person name="Yeom S.I."/>
            <person name="Kim Y.M."/>
            <person name="Seo E."/>
            <person name="Kim K.T."/>
            <person name="Kim M.S."/>
            <person name="Lee J.M."/>
            <person name="Cheong K."/>
            <person name="Shin H.S."/>
            <person name="Kim S.B."/>
            <person name="Han K."/>
            <person name="Lee J."/>
            <person name="Park M."/>
            <person name="Lee H.A."/>
            <person name="Lee H.Y."/>
            <person name="Lee Y."/>
            <person name="Oh S."/>
            <person name="Lee J.H."/>
            <person name="Choi E."/>
            <person name="Choi E."/>
            <person name="Lee S.E."/>
            <person name="Jeon J."/>
            <person name="Kim H."/>
            <person name="Choi G."/>
            <person name="Song H."/>
            <person name="Lee J."/>
            <person name="Lee S.C."/>
            <person name="Kwon J.K."/>
            <person name="Lee H.Y."/>
            <person name="Koo N."/>
            <person name="Hong Y."/>
            <person name="Kim R.W."/>
            <person name="Kang W.H."/>
            <person name="Huh J.H."/>
            <person name="Kang B.C."/>
            <person name="Yang T.J."/>
            <person name="Lee Y.H."/>
            <person name="Bennetzen J.L."/>
            <person name="Choi D."/>
        </authorList>
    </citation>
    <scope>NUCLEOTIDE SEQUENCE [LARGE SCALE GENOMIC DNA]</scope>
    <source>
        <strain evidence="5">cv. PBC81</strain>
    </source>
</reference>
<feature type="domain" description="Peptidase A1" evidence="3">
    <location>
        <begin position="96"/>
        <end position="449"/>
    </location>
</feature>
<accession>A0A2G2WAD0</accession>
<organism evidence="4 5">
    <name type="scientific">Capsicum baccatum</name>
    <name type="common">Peruvian pepper</name>
    <dbReference type="NCBI Taxonomy" id="33114"/>
    <lineage>
        <taxon>Eukaryota</taxon>
        <taxon>Viridiplantae</taxon>
        <taxon>Streptophyta</taxon>
        <taxon>Embryophyta</taxon>
        <taxon>Tracheophyta</taxon>
        <taxon>Spermatophyta</taxon>
        <taxon>Magnoliopsida</taxon>
        <taxon>eudicotyledons</taxon>
        <taxon>Gunneridae</taxon>
        <taxon>Pentapetalae</taxon>
        <taxon>asterids</taxon>
        <taxon>lamiids</taxon>
        <taxon>Solanales</taxon>
        <taxon>Solanaceae</taxon>
        <taxon>Solanoideae</taxon>
        <taxon>Capsiceae</taxon>
        <taxon>Capsicum</taxon>
    </lineage>
</organism>
<dbReference type="InterPro" id="IPR021109">
    <property type="entry name" value="Peptidase_aspartic_dom_sf"/>
</dbReference>
<reference evidence="5" key="2">
    <citation type="journal article" date="2017" name="J. Anim. Genet.">
        <title>Multiple reference genome sequences of hot pepper reveal the massive evolution of plant disease resistance genes by retroduplication.</title>
        <authorList>
            <person name="Kim S."/>
            <person name="Park J."/>
            <person name="Yeom S.-I."/>
            <person name="Kim Y.-M."/>
            <person name="Seo E."/>
            <person name="Kim K.-T."/>
            <person name="Kim M.-S."/>
            <person name="Lee J.M."/>
            <person name="Cheong K."/>
            <person name="Shin H.-S."/>
            <person name="Kim S.-B."/>
            <person name="Han K."/>
            <person name="Lee J."/>
            <person name="Park M."/>
            <person name="Lee H.-A."/>
            <person name="Lee H.-Y."/>
            <person name="Lee Y."/>
            <person name="Oh S."/>
            <person name="Lee J.H."/>
            <person name="Choi E."/>
            <person name="Choi E."/>
            <person name="Lee S.E."/>
            <person name="Jeon J."/>
            <person name="Kim H."/>
            <person name="Choi G."/>
            <person name="Song H."/>
            <person name="Lee J."/>
            <person name="Lee S.-C."/>
            <person name="Kwon J.-K."/>
            <person name="Lee H.-Y."/>
            <person name="Koo N."/>
            <person name="Hong Y."/>
            <person name="Kim R.W."/>
            <person name="Kang W.-H."/>
            <person name="Huh J.H."/>
            <person name="Kang B.-C."/>
            <person name="Yang T.-J."/>
            <person name="Lee Y.-H."/>
            <person name="Bennetzen J.L."/>
            <person name="Choi D."/>
        </authorList>
    </citation>
    <scope>NUCLEOTIDE SEQUENCE [LARGE SCALE GENOMIC DNA]</scope>
    <source>
        <strain evidence="5">cv. PBC81</strain>
    </source>
</reference>
<evidence type="ECO:0000256" key="1">
    <source>
        <dbReference type="ARBA" id="ARBA00007447"/>
    </source>
</evidence>
<dbReference type="Pfam" id="PF14543">
    <property type="entry name" value="TAXi_N"/>
    <property type="match status" value="1"/>
</dbReference>
<name>A0A2G2WAD0_CAPBA</name>
<evidence type="ECO:0000256" key="2">
    <source>
        <dbReference type="PIRSR" id="PIRSR601461-1"/>
    </source>
</evidence>
<comment type="similarity">
    <text evidence="1">Belongs to the peptidase A1 family.</text>
</comment>
<comment type="caution">
    <text evidence="4">The sequence shown here is derived from an EMBL/GenBank/DDBJ whole genome shotgun (WGS) entry which is preliminary data.</text>
</comment>
<dbReference type="STRING" id="33114.A0A2G2WAD0"/>
<dbReference type="OrthoDB" id="851873at2759"/>
<sequence length="454" mass="50519">MSIDPTKLPNPPMPSYTLTIYNLDLFEKSKFKNYDSLLESRLANCQARANHLASILENGSAISVNGTLIKPHDERESKGAREKVTGTTATYLVGQYVAFFALGTEQVKSYLVIDTGSDLVWWQCGPCYKNGCYKQKNNPLYISTNSKTYGKLDCLVESRNCEITHKEYECSPYGNTCIYDYKYLDGTRTRGVIAHDVITFVLDQKQVSIVFGCGKDQTHGKAFSGQYSGIAGLGRREIGGGNSLPSQFEADIMSMCLPGALSPKGSTLSFHTTPFKKTTSATLVQDFRFASAYFVNLYKVFINDREVPMFPSFSRNFGNYATRGSSIVDTGTFITRFPKDFYTVFSYTFRLQVRGIPMIDVPPGSVYDTCYKVNTTGPDPHFPVVKMYFGSESPNNLLLLAQQRVMLYINGVFCLAFMPWDQNIALIGSNQLQGIGLTFDTAANTLSFDLDACN</sequence>
<dbReference type="EMBL" id="MLFT02000007">
    <property type="protein sequence ID" value="PHT42185.1"/>
    <property type="molecule type" value="Genomic_DNA"/>
</dbReference>
<dbReference type="GO" id="GO:0004190">
    <property type="term" value="F:aspartic-type endopeptidase activity"/>
    <property type="evidence" value="ECO:0007669"/>
    <property type="project" value="InterPro"/>
</dbReference>
<dbReference type="Proteomes" id="UP000224567">
    <property type="component" value="Unassembled WGS sequence"/>
</dbReference>
<evidence type="ECO:0000313" key="5">
    <source>
        <dbReference type="Proteomes" id="UP000224567"/>
    </source>
</evidence>
<gene>
    <name evidence="4" type="ORF">CQW23_16210</name>
</gene>
<dbReference type="PROSITE" id="PS51767">
    <property type="entry name" value="PEPTIDASE_A1"/>
    <property type="match status" value="1"/>
</dbReference>
<proteinExistence type="inferred from homology"/>
<dbReference type="GO" id="GO:0006508">
    <property type="term" value="P:proteolysis"/>
    <property type="evidence" value="ECO:0007669"/>
    <property type="project" value="InterPro"/>
</dbReference>
<protein>
    <recommendedName>
        <fullName evidence="3">Peptidase A1 domain-containing protein</fullName>
    </recommendedName>
</protein>
<feature type="active site" evidence="2">
    <location>
        <position position="114"/>
    </location>
</feature>
<evidence type="ECO:0000313" key="4">
    <source>
        <dbReference type="EMBL" id="PHT42185.1"/>
    </source>
</evidence>
<dbReference type="InterPro" id="IPR033121">
    <property type="entry name" value="PEPTIDASE_A1"/>
</dbReference>
<feature type="active site" evidence="2">
    <location>
        <position position="329"/>
    </location>
</feature>
<dbReference type="Gene3D" id="2.40.70.10">
    <property type="entry name" value="Acid Proteases"/>
    <property type="match status" value="2"/>
</dbReference>
<dbReference type="InterPro" id="IPR032799">
    <property type="entry name" value="TAXi_C"/>
</dbReference>
<dbReference type="PANTHER" id="PTHR13683">
    <property type="entry name" value="ASPARTYL PROTEASES"/>
    <property type="match status" value="1"/>
</dbReference>
<dbReference type="PANTHER" id="PTHR13683:SF850">
    <property type="entry name" value="PEPTIDASE A1 DOMAIN-CONTAINING PROTEIN"/>
    <property type="match status" value="1"/>
</dbReference>